<comment type="caution">
    <text evidence="16">The sequence shown here is derived from an EMBL/GenBank/DDBJ whole genome shotgun (WGS) entry which is preliminary data.</text>
</comment>
<dbReference type="SUPFAM" id="SSF48264">
    <property type="entry name" value="Cytochrome P450"/>
    <property type="match status" value="1"/>
</dbReference>
<keyword evidence="7 13" id="KW-0479">Metal-binding</keyword>
<dbReference type="GO" id="GO:0016705">
    <property type="term" value="F:oxidoreductase activity, acting on paired donors, with incorporation or reduction of molecular oxygen"/>
    <property type="evidence" value="ECO:0007669"/>
    <property type="project" value="InterPro"/>
</dbReference>
<evidence type="ECO:0000313" key="17">
    <source>
        <dbReference type="Proteomes" id="UP001215151"/>
    </source>
</evidence>
<evidence type="ECO:0000256" key="9">
    <source>
        <dbReference type="ARBA" id="ARBA00023002"/>
    </source>
</evidence>
<keyword evidence="11 14" id="KW-0503">Monooxygenase</keyword>
<dbReference type="CDD" id="cd11065">
    <property type="entry name" value="CYP64-like"/>
    <property type="match status" value="1"/>
</dbReference>
<dbReference type="InterPro" id="IPR017972">
    <property type="entry name" value="Cyt_P450_CS"/>
</dbReference>
<keyword evidence="6 15" id="KW-0812">Transmembrane</keyword>
<keyword evidence="17" id="KW-1185">Reference proteome</keyword>
<dbReference type="InterPro" id="IPR002401">
    <property type="entry name" value="Cyt_P450_E_grp-I"/>
</dbReference>
<gene>
    <name evidence="16" type="ORF">ONZ51_g9969</name>
</gene>
<organism evidence="16 17">
    <name type="scientific">Trametes cubensis</name>
    <dbReference type="NCBI Taxonomy" id="1111947"/>
    <lineage>
        <taxon>Eukaryota</taxon>
        <taxon>Fungi</taxon>
        <taxon>Dikarya</taxon>
        <taxon>Basidiomycota</taxon>
        <taxon>Agaricomycotina</taxon>
        <taxon>Agaricomycetes</taxon>
        <taxon>Polyporales</taxon>
        <taxon>Polyporaceae</taxon>
        <taxon>Trametes</taxon>
    </lineage>
</organism>
<dbReference type="Gene3D" id="1.10.630.10">
    <property type="entry name" value="Cytochrome P450"/>
    <property type="match status" value="1"/>
</dbReference>
<evidence type="ECO:0000256" key="5">
    <source>
        <dbReference type="ARBA" id="ARBA00022617"/>
    </source>
</evidence>
<dbReference type="PANTHER" id="PTHR46300">
    <property type="entry name" value="P450, PUTATIVE (EUROFUNG)-RELATED-RELATED"/>
    <property type="match status" value="1"/>
</dbReference>
<dbReference type="GO" id="GO:0004497">
    <property type="term" value="F:monooxygenase activity"/>
    <property type="evidence" value="ECO:0007669"/>
    <property type="project" value="UniProtKB-KW"/>
</dbReference>
<evidence type="ECO:0000256" key="10">
    <source>
        <dbReference type="ARBA" id="ARBA00023004"/>
    </source>
</evidence>
<evidence type="ECO:0000256" key="7">
    <source>
        <dbReference type="ARBA" id="ARBA00022723"/>
    </source>
</evidence>
<dbReference type="InterPro" id="IPR036396">
    <property type="entry name" value="Cyt_P450_sf"/>
</dbReference>
<proteinExistence type="inferred from homology"/>
<sequence>MALLDLGITLSPGILGVALALLLLLQLSLRRILLRQKGLPLPPGPPGLPLIGNMLDMPRYKPWIGLHDLTKTYGNLVYLRIPRNPLLIIGDADTAFELLDKKSAYTSDRPTNPMAELMGMDDIFGLMPYGERWKRHRRGFWQHFHPGVVSKYHAAQNVQVRKFLAKLLQDPSRVKEHIRFNFSATMLKIGYDIEVQNERDEHIYLVDAALDALGQAVPGRFLIEVLPWLQYVPAWVPGAGFQTVFARCKAANDRLKHQPFDELKQRLEIGDPTINPCLGIELLAQSKLDHEAQRIPSEEEDIIKNICAITFEGGAETTFSALQAFFVAMVLYPEVQRKAQAELDTVVGPHRLPDHEDRPQLPYMAALIKELMRWHITVPINIPHKTTRDTELSGYRVPAGTTVFVNVWQILHDPQEYQDPEEFRPERFLEADGSPKTDIRDPADLMFGFGRRVCPGRHFAEDIIFLNIACVLHSLEIGPPVDQGGKPVQITYQQTHGLLSYPEDCRCSVKARSPDALVLIME</sequence>
<evidence type="ECO:0000256" key="14">
    <source>
        <dbReference type="RuleBase" id="RU000461"/>
    </source>
</evidence>
<comment type="similarity">
    <text evidence="4 14">Belongs to the cytochrome P450 family.</text>
</comment>
<dbReference type="GO" id="GO:0020037">
    <property type="term" value="F:heme binding"/>
    <property type="evidence" value="ECO:0007669"/>
    <property type="project" value="InterPro"/>
</dbReference>
<dbReference type="Proteomes" id="UP001215151">
    <property type="component" value="Unassembled WGS sequence"/>
</dbReference>
<reference evidence="16" key="1">
    <citation type="submission" date="2022-11" db="EMBL/GenBank/DDBJ databases">
        <title>Genome Sequence of Cubamyces cubensis.</title>
        <authorList>
            <person name="Buettner E."/>
        </authorList>
    </citation>
    <scope>NUCLEOTIDE SEQUENCE</scope>
    <source>
        <strain evidence="16">MPL-01</strain>
    </source>
</reference>
<evidence type="ECO:0000256" key="3">
    <source>
        <dbReference type="ARBA" id="ARBA00005179"/>
    </source>
</evidence>
<evidence type="ECO:0000256" key="1">
    <source>
        <dbReference type="ARBA" id="ARBA00001971"/>
    </source>
</evidence>
<dbReference type="GO" id="GO:0016020">
    <property type="term" value="C:membrane"/>
    <property type="evidence" value="ECO:0007669"/>
    <property type="project" value="UniProtKB-SubCell"/>
</dbReference>
<evidence type="ECO:0000256" key="15">
    <source>
        <dbReference type="SAM" id="Phobius"/>
    </source>
</evidence>
<dbReference type="AlphaFoldDB" id="A0AAD7TLJ7"/>
<evidence type="ECO:0000256" key="4">
    <source>
        <dbReference type="ARBA" id="ARBA00010617"/>
    </source>
</evidence>
<protein>
    <recommendedName>
        <fullName evidence="18">Cytochrome P450</fullName>
    </recommendedName>
</protein>
<feature type="transmembrane region" description="Helical" evidence="15">
    <location>
        <begin position="6"/>
        <end position="27"/>
    </location>
</feature>
<evidence type="ECO:0000256" key="12">
    <source>
        <dbReference type="ARBA" id="ARBA00023136"/>
    </source>
</evidence>
<accession>A0AAD7TLJ7</accession>
<dbReference type="Pfam" id="PF00067">
    <property type="entry name" value="p450"/>
    <property type="match status" value="1"/>
</dbReference>
<name>A0AAD7TLJ7_9APHY</name>
<evidence type="ECO:0000256" key="11">
    <source>
        <dbReference type="ARBA" id="ARBA00023033"/>
    </source>
</evidence>
<keyword evidence="5 13" id="KW-0349">Heme</keyword>
<keyword evidence="10 13" id="KW-0408">Iron</keyword>
<evidence type="ECO:0000256" key="13">
    <source>
        <dbReference type="PIRSR" id="PIRSR602401-1"/>
    </source>
</evidence>
<keyword evidence="8 15" id="KW-1133">Transmembrane helix</keyword>
<keyword evidence="12 15" id="KW-0472">Membrane</keyword>
<comment type="cofactor">
    <cofactor evidence="1 13">
        <name>heme</name>
        <dbReference type="ChEBI" id="CHEBI:30413"/>
    </cofactor>
</comment>
<feature type="binding site" description="axial binding residue" evidence="13">
    <location>
        <position position="454"/>
    </location>
    <ligand>
        <name>heme</name>
        <dbReference type="ChEBI" id="CHEBI:30413"/>
    </ligand>
    <ligandPart>
        <name>Fe</name>
        <dbReference type="ChEBI" id="CHEBI:18248"/>
    </ligandPart>
</feature>
<evidence type="ECO:0000256" key="2">
    <source>
        <dbReference type="ARBA" id="ARBA00004167"/>
    </source>
</evidence>
<evidence type="ECO:0000256" key="8">
    <source>
        <dbReference type="ARBA" id="ARBA00022989"/>
    </source>
</evidence>
<dbReference type="InterPro" id="IPR001128">
    <property type="entry name" value="Cyt_P450"/>
</dbReference>
<dbReference type="PANTHER" id="PTHR46300:SF7">
    <property type="entry name" value="P450, PUTATIVE (EUROFUNG)-RELATED"/>
    <property type="match status" value="1"/>
</dbReference>
<evidence type="ECO:0000313" key="16">
    <source>
        <dbReference type="EMBL" id="KAJ8463881.1"/>
    </source>
</evidence>
<evidence type="ECO:0000256" key="6">
    <source>
        <dbReference type="ARBA" id="ARBA00022692"/>
    </source>
</evidence>
<comment type="subcellular location">
    <subcellularLocation>
        <location evidence="2">Membrane</location>
        <topology evidence="2">Single-pass membrane protein</topology>
    </subcellularLocation>
</comment>
<evidence type="ECO:0008006" key="18">
    <source>
        <dbReference type="Google" id="ProtNLM"/>
    </source>
</evidence>
<comment type="pathway">
    <text evidence="3">Secondary metabolite biosynthesis.</text>
</comment>
<dbReference type="PRINTS" id="PR00463">
    <property type="entry name" value="EP450I"/>
</dbReference>
<dbReference type="EMBL" id="JAPEVG010000366">
    <property type="protein sequence ID" value="KAJ8463881.1"/>
    <property type="molecule type" value="Genomic_DNA"/>
</dbReference>
<keyword evidence="9 14" id="KW-0560">Oxidoreductase</keyword>
<dbReference type="InterPro" id="IPR050364">
    <property type="entry name" value="Cytochrome_P450_fung"/>
</dbReference>
<dbReference type="PROSITE" id="PS00086">
    <property type="entry name" value="CYTOCHROME_P450"/>
    <property type="match status" value="1"/>
</dbReference>
<dbReference type="GO" id="GO:0005506">
    <property type="term" value="F:iron ion binding"/>
    <property type="evidence" value="ECO:0007669"/>
    <property type="project" value="InterPro"/>
</dbReference>